<organism evidence="3 4">
    <name type="scientific">Billgrantia aerodenitrificans</name>
    <dbReference type="NCBI Taxonomy" id="2733483"/>
    <lineage>
        <taxon>Bacteria</taxon>
        <taxon>Pseudomonadati</taxon>
        <taxon>Pseudomonadota</taxon>
        <taxon>Gammaproteobacteria</taxon>
        <taxon>Oceanospirillales</taxon>
        <taxon>Halomonadaceae</taxon>
        <taxon>Billgrantia</taxon>
    </lineage>
</organism>
<evidence type="ECO:0000256" key="1">
    <source>
        <dbReference type="SAM" id="MobiDB-lite"/>
    </source>
</evidence>
<sequence>MEGTVLHFDASSKTGIIRDTNGSRYEFQQSDWKSESTPSSGMRADFVIAGVNATQIYELPPEKLVGNNADSEKRVTLKWPDITTSITDSPFAGNVMQTEGKTTTKPENSSSSSGSKMNRIGMLATIVGALTLFSPLFYSDHYGYLPPFLRAEKLHLWMVPLLFIVAVIFYNGGSRILIRALALTSIGGIALGYYNGFQEYSIFVWGEPRPASLAFGAYLNFSALFIMTAAAFSKHYSPHGCISSSTRVVEGCIETTGSYSQTYGGRWFRYNYLSFLGADGKKVQAKRVLVPDQIDPLVVPNVCGTFIFTTQFFQRVLIGIKTDDNEAWYLPSSVEGEILKYIFAALFCGFMTFGTFSTIILMPFTPLFAIATMAAAFGVFNAPFRISRMKKDLKENGFTLAKVKNI</sequence>
<feature type="compositionally biased region" description="Polar residues" evidence="1">
    <location>
        <begin position="95"/>
        <end position="108"/>
    </location>
</feature>
<feature type="transmembrane region" description="Helical" evidence="2">
    <location>
        <begin position="154"/>
        <end position="170"/>
    </location>
</feature>
<keyword evidence="2" id="KW-1133">Transmembrane helix</keyword>
<name>A0ABS9AVN7_9GAMM</name>
<proteinExistence type="predicted"/>
<dbReference type="Proteomes" id="UP001320272">
    <property type="component" value="Unassembled WGS sequence"/>
</dbReference>
<feature type="transmembrane region" description="Helical" evidence="2">
    <location>
        <begin position="120"/>
        <end position="138"/>
    </location>
</feature>
<dbReference type="RefSeq" id="WP_234254718.1">
    <property type="nucleotide sequence ID" value="NZ_JABFTV010000009.1"/>
</dbReference>
<evidence type="ECO:0000313" key="4">
    <source>
        <dbReference type="Proteomes" id="UP001320272"/>
    </source>
</evidence>
<dbReference type="EMBL" id="JABFTV010000009">
    <property type="protein sequence ID" value="MCE8025764.1"/>
    <property type="molecule type" value="Genomic_DNA"/>
</dbReference>
<gene>
    <name evidence="3" type="ORF">HOP59_16670</name>
</gene>
<feature type="transmembrane region" description="Helical" evidence="2">
    <location>
        <begin position="177"/>
        <end position="194"/>
    </location>
</feature>
<feature type="transmembrane region" description="Helical" evidence="2">
    <location>
        <begin position="214"/>
        <end position="232"/>
    </location>
</feature>
<protein>
    <submittedName>
        <fullName evidence="3">Uncharacterized protein</fullName>
    </submittedName>
</protein>
<reference evidence="3 4" key="1">
    <citation type="journal article" date="2021" name="Front. Microbiol.">
        <title>Aerobic Denitrification and Heterotrophic Sulfur Oxidation in the Genus Halomonas Revealed by Six Novel Species Characterizations and Genome-Based Analysis.</title>
        <authorList>
            <person name="Wang L."/>
            <person name="Shao Z."/>
        </authorList>
    </citation>
    <scope>NUCLEOTIDE SEQUENCE [LARGE SCALE GENOMIC DNA]</scope>
    <source>
        <strain evidence="3 4">MCCC 1A11058</strain>
    </source>
</reference>
<keyword evidence="2" id="KW-0812">Transmembrane</keyword>
<accession>A0ABS9AVN7</accession>
<feature type="region of interest" description="Disordered" evidence="1">
    <location>
        <begin position="93"/>
        <end position="116"/>
    </location>
</feature>
<evidence type="ECO:0000256" key="2">
    <source>
        <dbReference type="SAM" id="Phobius"/>
    </source>
</evidence>
<evidence type="ECO:0000313" key="3">
    <source>
        <dbReference type="EMBL" id="MCE8025764.1"/>
    </source>
</evidence>
<keyword evidence="2" id="KW-0472">Membrane</keyword>
<comment type="caution">
    <text evidence="3">The sequence shown here is derived from an EMBL/GenBank/DDBJ whole genome shotgun (WGS) entry which is preliminary data.</text>
</comment>
<feature type="transmembrane region" description="Helical" evidence="2">
    <location>
        <begin position="367"/>
        <end position="384"/>
    </location>
</feature>
<feature type="transmembrane region" description="Helical" evidence="2">
    <location>
        <begin position="341"/>
        <end position="361"/>
    </location>
</feature>
<keyword evidence="4" id="KW-1185">Reference proteome</keyword>